<reference evidence="3" key="1">
    <citation type="submission" date="2016-02" db="EMBL/GenBank/DDBJ databases">
        <authorList>
            <person name="Wibberg D."/>
        </authorList>
    </citation>
    <scope>NUCLEOTIDE SEQUENCE [LARGE SCALE GENOMIC DNA]</scope>
</reference>
<evidence type="ECO:0008006" key="4">
    <source>
        <dbReference type="Google" id="ProtNLM"/>
    </source>
</evidence>
<evidence type="ECO:0000256" key="1">
    <source>
        <dbReference type="SAM" id="SignalP"/>
    </source>
</evidence>
<keyword evidence="1" id="KW-0732">Signal</keyword>
<dbReference type="EMBL" id="FLUV01000287">
    <property type="protein sequence ID" value="SBW18536.1"/>
    <property type="molecule type" value="Genomic_DNA"/>
</dbReference>
<organism evidence="2 3">
    <name type="scientific">Candidatus Protofrankia californiensis</name>
    <dbReference type="NCBI Taxonomy" id="1839754"/>
    <lineage>
        <taxon>Bacteria</taxon>
        <taxon>Bacillati</taxon>
        <taxon>Actinomycetota</taxon>
        <taxon>Actinomycetes</taxon>
        <taxon>Frankiales</taxon>
        <taxon>Frankiaceae</taxon>
        <taxon>Protofrankia</taxon>
    </lineage>
</organism>
<evidence type="ECO:0000313" key="2">
    <source>
        <dbReference type="EMBL" id="SBW18536.1"/>
    </source>
</evidence>
<evidence type="ECO:0000313" key="3">
    <source>
        <dbReference type="Proteomes" id="UP000199013"/>
    </source>
</evidence>
<dbReference type="AlphaFoldDB" id="A0A1C3NU61"/>
<gene>
    <name evidence="2" type="ORF">FDG2_0709</name>
</gene>
<proteinExistence type="predicted"/>
<name>A0A1C3NU61_9ACTN</name>
<sequence length="202" mass="21754">MRTKRLITGAASLLSAMLLLAAAPVAANAAEPSAPAVKPTADSTGNQEPTWATFEGKQINLKNGWGEAQVCSVFPDRTTECFRTIEEAETRERAAGLGTAPAAAGDATIESADQCDTPLNLYEDGGYGGRHLRFWGRGYWQNLTDWSFNDEMSSYVTGACYVHLAEHVDGLGWWYPGDTSPNHGEAVLVAGWNDRVSSILID</sequence>
<dbReference type="Gene3D" id="2.60.20.10">
    <property type="entry name" value="Crystallins"/>
    <property type="match status" value="1"/>
</dbReference>
<feature type="signal peptide" evidence="1">
    <location>
        <begin position="1"/>
        <end position="29"/>
    </location>
</feature>
<keyword evidence="3" id="KW-1185">Reference proteome</keyword>
<feature type="chain" id="PRO_5008679475" description="Secreted protein" evidence="1">
    <location>
        <begin position="30"/>
        <end position="202"/>
    </location>
</feature>
<dbReference type="Proteomes" id="UP000199013">
    <property type="component" value="Unassembled WGS sequence"/>
</dbReference>
<accession>A0A1C3NU61</accession>
<protein>
    <recommendedName>
        <fullName evidence="4">Secreted protein</fullName>
    </recommendedName>
</protein>